<sequence length="456" mass="53349">MGRWGENNLVVACGELLGLRAQEREQLVGLNNRFASYIEKVRHLEQQNRVLMLQLEALRCRWSQPSRLQQLYQQEARDLHEQLHQEAQEKARMEARRSELREAQVQLLGRWQQEAQRRKEAEEELRHLREEAGRAALWSSDAEASAASLAQELDFLKRVFAEEQERLRAQLKVASLSVKLDVDRPDLSAALGEIRAQYETLAKRNMQVAEAWYHGKVASVAQITGKQEEAVRLVREETAEYRRLLQSCSAEVETLRNVINSLNAQLAELEETQSKEVAKYQGRIGDLEREITEAKEEMTRYLKEYQDLLNVKMALDIEIAAYKLQFKEEMLRKRYEEETGSLAEERAKQEAEEHRTLMAWNDAENLRLRKIRELRVQKEADAAEEKRKEAVVLRQQELESHIAEKEREILQLQEEAKNFITLENLDQQIEEALDNPKNYNFAIDKEGRVVKKTMMQ</sequence>
<reference evidence="5" key="1">
    <citation type="submission" date="2023-03" db="EMBL/GenBank/DDBJ databases">
        <title>Electrophorus voltai genome.</title>
        <authorList>
            <person name="Bian C."/>
        </authorList>
    </citation>
    <scope>NUCLEOTIDE SEQUENCE</scope>
    <source>
        <strain evidence="5">CB-2022</strain>
        <tissue evidence="5">Muscle</tissue>
    </source>
</reference>
<dbReference type="PROSITE" id="PS51842">
    <property type="entry name" value="IF_ROD_2"/>
    <property type="match status" value="1"/>
</dbReference>
<keyword evidence="6" id="KW-1185">Reference proteome</keyword>
<dbReference type="Gene3D" id="1.20.5.1160">
    <property type="entry name" value="Vasodilator-stimulated phosphoprotein"/>
    <property type="match status" value="1"/>
</dbReference>
<dbReference type="GO" id="GO:0099160">
    <property type="term" value="C:postsynaptic intermediate filament cytoskeleton"/>
    <property type="evidence" value="ECO:0007669"/>
    <property type="project" value="TreeGrafter"/>
</dbReference>
<dbReference type="GO" id="GO:0005882">
    <property type="term" value="C:intermediate filament"/>
    <property type="evidence" value="ECO:0007669"/>
    <property type="project" value="UniProtKB-KW"/>
</dbReference>
<gene>
    <name evidence="5" type="ORF">P4O66_013571</name>
</gene>
<evidence type="ECO:0000313" key="6">
    <source>
        <dbReference type="Proteomes" id="UP001239994"/>
    </source>
</evidence>
<dbReference type="GO" id="GO:0005763">
    <property type="term" value="C:mitochondrial small ribosomal subunit"/>
    <property type="evidence" value="ECO:0007669"/>
    <property type="project" value="InterPro"/>
</dbReference>
<dbReference type="PANTHER" id="PTHR45652:SF4">
    <property type="entry name" value="INTERMEDIATE FILAMENT PROTEIN-LIKE"/>
    <property type="match status" value="1"/>
</dbReference>
<evidence type="ECO:0000256" key="3">
    <source>
        <dbReference type="SAM" id="Coils"/>
    </source>
</evidence>
<dbReference type="AlphaFoldDB" id="A0AAD8Z270"/>
<feature type="domain" description="IF rod" evidence="4">
    <location>
        <begin position="23"/>
        <end position="333"/>
    </location>
</feature>
<dbReference type="Proteomes" id="UP001239994">
    <property type="component" value="Unassembled WGS sequence"/>
</dbReference>
<dbReference type="GO" id="GO:0033693">
    <property type="term" value="P:neurofilament bundle assembly"/>
    <property type="evidence" value="ECO:0007669"/>
    <property type="project" value="TreeGrafter"/>
</dbReference>
<protein>
    <recommendedName>
        <fullName evidence="4">IF rod domain-containing protein</fullName>
    </recommendedName>
</protein>
<dbReference type="EMBL" id="JAROKS010000020">
    <property type="protein sequence ID" value="KAK1791577.1"/>
    <property type="molecule type" value="Genomic_DNA"/>
</dbReference>
<dbReference type="SUPFAM" id="SSF64593">
    <property type="entry name" value="Intermediate filament protein, coiled coil region"/>
    <property type="match status" value="2"/>
</dbReference>
<dbReference type="GO" id="GO:0030424">
    <property type="term" value="C:axon"/>
    <property type="evidence" value="ECO:0007669"/>
    <property type="project" value="TreeGrafter"/>
</dbReference>
<dbReference type="InterPro" id="IPR050405">
    <property type="entry name" value="Intermediate_filament"/>
</dbReference>
<evidence type="ECO:0000313" key="5">
    <source>
        <dbReference type="EMBL" id="KAK1791577.1"/>
    </source>
</evidence>
<keyword evidence="1" id="KW-0403">Intermediate filament</keyword>
<name>A0AAD8Z270_9TELE</name>
<dbReference type="SMART" id="SM01391">
    <property type="entry name" value="Filament"/>
    <property type="match status" value="1"/>
</dbReference>
<dbReference type="GO" id="GO:0099184">
    <property type="term" value="F:structural constituent of postsynaptic intermediate filament cytoskeleton"/>
    <property type="evidence" value="ECO:0007669"/>
    <property type="project" value="TreeGrafter"/>
</dbReference>
<dbReference type="Gene3D" id="1.20.5.500">
    <property type="entry name" value="Single helix bin"/>
    <property type="match status" value="1"/>
</dbReference>
<accession>A0AAD8Z270</accession>
<feature type="coiled-coil region" evidence="3">
    <location>
        <begin position="27"/>
        <end position="166"/>
    </location>
</feature>
<evidence type="ECO:0000256" key="2">
    <source>
        <dbReference type="ARBA" id="ARBA00023054"/>
    </source>
</evidence>
<feature type="coiled-coil region" evidence="3">
    <location>
        <begin position="245"/>
        <end position="422"/>
    </location>
</feature>
<evidence type="ECO:0000259" key="4">
    <source>
        <dbReference type="PROSITE" id="PS51842"/>
    </source>
</evidence>
<keyword evidence="2 3" id="KW-0175">Coiled coil</keyword>
<dbReference type="Gene3D" id="1.20.5.170">
    <property type="match status" value="1"/>
</dbReference>
<dbReference type="PANTHER" id="PTHR45652">
    <property type="entry name" value="GLIAL FIBRILLARY ACIDIC PROTEIN"/>
    <property type="match status" value="1"/>
</dbReference>
<comment type="caution">
    <text evidence="5">The sequence shown here is derived from an EMBL/GenBank/DDBJ whole genome shotgun (WGS) entry which is preliminary data.</text>
</comment>
<dbReference type="Pfam" id="PF00038">
    <property type="entry name" value="Filament"/>
    <property type="match status" value="1"/>
</dbReference>
<organism evidence="5 6">
    <name type="scientific">Electrophorus voltai</name>
    <dbReference type="NCBI Taxonomy" id="2609070"/>
    <lineage>
        <taxon>Eukaryota</taxon>
        <taxon>Metazoa</taxon>
        <taxon>Chordata</taxon>
        <taxon>Craniata</taxon>
        <taxon>Vertebrata</taxon>
        <taxon>Euteleostomi</taxon>
        <taxon>Actinopterygii</taxon>
        <taxon>Neopterygii</taxon>
        <taxon>Teleostei</taxon>
        <taxon>Ostariophysi</taxon>
        <taxon>Gymnotiformes</taxon>
        <taxon>Gymnotoidei</taxon>
        <taxon>Gymnotidae</taxon>
        <taxon>Electrophorus</taxon>
    </lineage>
</organism>
<dbReference type="InterPro" id="IPR039008">
    <property type="entry name" value="IF_rod_dom"/>
</dbReference>
<proteinExistence type="predicted"/>
<evidence type="ECO:0000256" key="1">
    <source>
        <dbReference type="ARBA" id="ARBA00022754"/>
    </source>
</evidence>